<dbReference type="AlphaFoldDB" id="A0A5J5A5T6"/>
<comment type="function">
    <text evidence="1">Key enzyme involved in DNA replication and DNA repair. Involved in Okazaki fragments processing by cleaving long flaps that escape FEN1: flaps that are longer than 27 nucleotides are coated by replication protein A complex (RPA), leading to recruit DNA2 which cleaves the flap until it is too short to bind RPA and becomes a substrate for FEN1. Also involved in 5'-end resection of DNA during double-strand break (DSB) repair by mediating the cleavage of 5'-ssDNA.</text>
</comment>
<accession>A0A5J5A5T6</accession>
<comment type="catalytic activity">
    <reaction evidence="1">
        <text>ATP + H2O = ADP + phosphate + H(+)</text>
        <dbReference type="Rhea" id="RHEA:13065"/>
        <dbReference type="ChEBI" id="CHEBI:15377"/>
        <dbReference type="ChEBI" id="CHEBI:15378"/>
        <dbReference type="ChEBI" id="CHEBI:30616"/>
        <dbReference type="ChEBI" id="CHEBI:43474"/>
        <dbReference type="ChEBI" id="CHEBI:456216"/>
        <dbReference type="EC" id="3.6.4.12"/>
    </reaction>
</comment>
<dbReference type="GO" id="GO:0033567">
    <property type="term" value="P:DNA replication, Okazaki fragment processing"/>
    <property type="evidence" value="ECO:0007669"/>
    <property type="project" value="UniProtKB-UniRule"/>
</dbReference>
<dbReference type="InterPro" id="IPR045055">
    <property type="entry name" value="DNA2/NAM7-like"/>
</dbReference>
<keyword evidence="1" id="KW-0227">DNA damage</keyword>
<proteinExistence type="inferred from homology"/>
<organism evidence="4 5">
    <name type="scientific">Nyssa sinensis</name>
    <dbReference type="NCBI Taxonomy" id="561372"/>
    <lineage>
        <taxon>Eukaryota</taxon>
        <taxon>Viridiplantae</taxon>
        <taxon>Streptophyta</taxon>
        <taxon>Embryophyta</taxon>
        <taxon>Tracheophyta</taxon>
        <taxon>Spermatophyta</taxon>
        <taxon>Magnoliopsida</taxon>
        <taxon>eudicotyledons</taxon>
        <taxon>Gunneridae</taxon>
        <taxon>Pentapetalae</taxon>
        <taxon>asterids</taxon>
        <taxon>Cornales</taxon>
        <taxon>Nyssaceae</taxon>
        <taxon>Nyssa</taxon>
    </lineage>
</organism>
<dbReference type="GO" id="GO:0017116">
    <property type="term" value="F:single-stranded DNA helicase activity"/>
    <property type="evidence" value="ECO:0007669"/>
    <property type="project" value="UniProtKB-UniRule"/>
</dbReference>
<dbReference type="EC" id="3.6.4.12" evidence="1"/>
<dbReference type="GO" id="GO:0046872">
    <property type="term" value="F:metal ion binding"/>
    <property type="evidence" value="ECO:0007669"/>
    <property type="project" value="UniProtKB-UniRule"/>
</dbReference>
<keyword evidence="1" id="KW-0479">Metal-binding</keyword>
<feature type="domain" description="DNA2/NAM7 helicase helicase" evidence="2">
    <location>
        <begin position="12"/>
        <end position="77"/>
    </location>
</feature>
<dbReference type="Pfam" id="PF13086">
    <property type="entry name" value="AAA_11"/>
    <property type="match status" value="1"/>
</dbReference>
<evidence type="ECO:0000313" key="5">
    <source>
        <dbReference type="Proteomes" id="UP000325577"/>
    </source>
</evidence>
<keyword evidence="1" id="KW-0067">ATP-binding</keyword>
<keyword evidence="1" id="KW-0158">Chromosome</keyword>
<keyword evidence="1" id="KW-0540">Nuclease</keyword>
<dbReference type="EMBL" id="CM018046">
    <property type="protein sequence ID" value="KAA8525629.1"/>
    <property type="molecule type" value="Genomic_DNA"/>
</dbReference>
<keyword evidence="1" id="KW-0235">DNA replication</keyword>
<evidence type="ECO:0000256" key="1">
    <source>
        <dbReference type="RuleBase" id="RU367041"/>
    </source>
</evidence>
<keyword evidence="5" id="KW-1185">Reference proteome</keyword>
<dbReference type="InterPro" id="IPR027417">
    <property type="entry name" value="P-loop_NTPase"/>
</dbReference>
<gene>
    <name evidence="4" type="ORF">F0562_007489</name>
</gene>
<protein>
    <recommendedName>
        <fullName evidence="1">DNA replication ATP-dependent helicase/nuclease</fullName>
        <ecNumber evidence="1">3.1.-.-</ecNumber>
        <ecNumber evidence="1">3.6.4.12</ecNumber>
    </recommendedName>
</protein>
<evidence type="ECO:0000259" key="3">
    <source>
        <dbReference type="Pfam" id="PF13087"/>
    </source>
</evidence>
<dbReference type="FunFam" id="3.40.50.300:FF:001302">
    <property type="entry name" value="DNA replication ATP-dependent helicase/nuclease DNA2"/>
    <property type="match status" value="1"/>
</dbReference>
<keyword evidence="1" id="KW-0004">4Fe-4S</keyword>
<keyword evidence="1" id="KW-0347">Helicase</keyword>
<keyword evidence="1" id="KW-0234">DNA repair</keyword>
<keyword evidence="1" id="KW-0547">Nucleotide-binding</keyword>
<evidence type="ECO:0000259" key="2">
    <source>
        <dbReference type="Pfam" id="PF13086"/>
    </source>
</evidence>
<dbReference type="EC" id="3.1.-.-" evidence="1"/>
<name>A0A5J5A5T6_9ASTE</name>
<dbReference type="GO" id="GO:0005694">
    <property type="term" value="C:chromosome"/>
    <property type="evidence" value="ECO:0007669"/>
    <property type="project" value="UniProtKB-SubCell"/>
</dbReference>
<dbReference type="Gene3D" id="3.40.50.300">
    <property type="entry name" value="P-loop containing nucleotide triphosphate hydrolases"/>
    <property type="match status" value="2"/>
</dbReference>
<comment type="similarity">
    <text evidence="1">Belongs to the DNA2/NAM7 helicase family.</text>
</comment>
<dbReference type="OrthoDB" id="306218at2759"/>
<keyword evidence="1" id="KW-0238">DNA-binding</keyword>
<dbReference type="GO" id="GO:0003677">
    <property type="term" value="F:DNA binding"/>
    <property type="evidence" value="ECO:0007669"/>
    <property type="project" value="UniProtKB-UniRule"/>
</dbReference>
<dbReference type="Pfam" id="PF13087">
    <property type="entry name" value="AAA_12"/>
    <property type="match status" value="1"/>
</dbReference>
<evidence type="ECO:0000313" key="4">
    <source>
        <dbReference type="EMBL" id="KAA8525629.1"/>
    </source>
</evidence>
<dbReference type="GO" id="GO:0005737">
    <property type="term" value="C:cytoplasm"/>
    <property type="evidence" value="ECO:0007669"/>
    <property type="project" value="TreeGrafter"/>
</dbReference>
<reference evidence="4 5" key="1">
    <citation type="submission" date="2019-09" db="EMBL/GenBank/DDBJ databases">
        <title>A chromosome-level genome assembly of the Chinese tupelo Nyssa sinensis.</title>
        <authorList>
            <person name="Yang X."/>
            <person name="Kang M."/>
            <person name="Yang Y."/>
            <person name="Xiong H."/>
            <person name="Wang M."/>
            <person name="Zhang Z."/>
            <person name="Wang Z."/>
            <person name="Wu H."/>
            <person name="Ma T."/>
            <person name="Liu J."/>
            <person name="Xi Z."/>
        </authorList>
    </citation>
    <scope>NUCLEOTIDE SEQUENCE [LARGE SCALE GENOMIC DNA]</scope>
    <source>
        <strain evidence="4">J267</strain>
        <tissue evidence="4">Leaf</tissue>
    </source>
</reference>
<dbReference type="GO" id="GO:0005634">
    <property type="term" value="C:nucleus"/>
    <property type="evidence" value="ECO:0007669"/>
    <property type="project" value="UniProtKB-SubCell"/>
</dbReference>
<dbReference type="GO" id="GO:0071932">
    <property type="term" value="P:replication fork reversal"/>
    <property type="evidence" value="ECO:0007669"/>
    <property type="project" value="TreeGrafter"/>
</dbReference>
<dbReference type="Pfam" id="PF14223">
    <property type="entry name" value="Retrotran_gag_2"/>
    <property type="match status" value="1"/>
</dbReference>
<dbReference type="InterPro" id="IPR041677">
    <property type="entry name" value="DNA2/NAM7_AAA_11"/>
</dbReference>
<dbReference type="SUPFAM" id="SSF52540">
    <property type="entry name" value="P-loop containing nucleoside triphosphate hydrolases"/>
    <property type="match status" value="1"/>
</dbReference>
<dbReference type="InterPro" id="IPR047187">
    <property type="entry name" value="SF1_C_Upf1"/>
</dbReference>
<dbReference type="CDD" id="cd18808">
    <property type="entry name" value="SF1_C_Upf1"/>
    <property type="match status" value="1"/>
</dbReference>
<dbReference type="GO" id="GO:0006281">
    <property type="term" value="P:DNA repair"/>
    <property type="evidence" value="ECO:0007669"/>
    <property type="project" value="UniProtKB-KW"/>
</dbReference>
<dbReference type="PANTHER" id="PTHR10887:SF433">
    <property type="entry name" value="DNA REPLICATION ATP-DEPENDENT HELICASE_NUCLEASE DNA2"/>
    <property type="match status" value="1"/>
</dbReference>
<dbReference type="Proteomes" id="UP000325577">
    <property type="component" value="Linkage Group LG3"/>
</dbReference>
<sequence length="486" mass="54181">MDMNGIEDIKLRLDQIKVVAVTCLGITSPLLANKRFDACIMDEAGQTTLPVSLGPLMFASVFVLVGDHYQLPPLVQSTEAQKNGMGASLFCRLSEAHPQAISALQSQYRMSAGIMELSNSLIYDNRLRCGSTEVENAKLKCRTLKSVSPWLKEVLNPYRPVIFINTDMLPALEAKENKTVNNPIEAHIIAEVCFLHRFASTNSSWHVWEDIGIITPYNSRANLICRAVSTSVEIHTIDKYQGRDKDCILVSFVRSSENPRNCVSSLLGDWHRINVALTHAKKKLIMVGSCKTLSKVPLLKLLIEKFQTLFIGYDLLGYIDGSKPCPLATLTQANTIRPNPSYILWTRQDQLILNAVIGSISPTIISFIAQATTSRQAWKILANTYAKPSRGRIKQIKNQLKNSTKGSLGITEFMQTIKTRADDLALLGALMDEEEITDKILDGLGDDYKELVRTVQARDTSITFEELHEKLLNFEASLQPIPPKPH</sequence>
<keyword evidence="1" id="KW-0378">Hydrolase</keyword>
<keyword evidence="1" id="KW-0511">Multifunctional enzyme</keyword>
<comment type="subcellular location">
    <subcellularLocation>
        <location evidence="1">Nucleus</location>
    </subcellularLocation>
    <subcellularLocation>
        <location evidence="1">Chromosome</location>
    </subcellularLocation>
</comment>
<dbReference type="GO" id="GO:0005524">
    <property type="term" value="F:ATP binding"/>
    <property type="evidence" value="ECO:0007669"/>
    <property type="project" value="UniProtKB-UniRule"/>
</dbReference>
<dbReference type="GO" id="GO:0017108">
    <property type="term" value="F:5'-flap endonuclease activity"/>
    <property type="evidence" value="ECO:0007669"/>
    <property type="project" value="UniProtKB-UniRule"/>
</dbReference>
<dbReference type="GO" id="GO:0016887">
    <property type="term" value="F:ATP hydrolysis activity"/>
    <property type="evidence" value="ECO:0007669"/>
    <property type="project" value="RHEA"/>
</dbReference>
<keyword evidence="1" id="KW-0411">Iron-sulfur</keyword>
<dbReference type="InterPro" id="IPR041679">
    <property type="entry name" value="DNA2/NAM7-like_C"/>
</dbReference>
<keyword evidence="1" id="KW-0408">Iron</keyword>
<dbReference type="PANTHER" id="PTHR10887">
    <property type="entry name" value="DNA2/NAM7 HELICASE FAMILY"/>
    <property type="match status" value="1"/>
</dbReference>
<feature type="domain" description="DNA2/NAM7 helicase-like C-terminal" evidence="3">
    <location>
        <begin position="86"/>
        <end position="290"/>
    </location>
</feature>
<dbReference type="GO" id="GO:0051539">
    <property type="term" value="F:4 iron, 4 sulfur cluster binding"/>
    <property type="evidence" value="ECO:0007669"/>
    <property type="project" value="UniProtKB-UniRule"/>
</dbReference>
<keyword evidence="1" id="KW-0539">Nucleus</keyword>